<dbReference type="Pfam" id="PF05958">
    <property type="entry name" value="tRNA_U5-meth_tr"/>
    <property type="match status" value="1"/>
</dbReference>
<dbReference type="InterPro" id="IPR030390">
    <property type="entry name" value="MeTrfase_TrmA_AS"/>
</dbReference>
<dbReference type="InterPro" id="IPR029063">
    <property type="entry name" value="SAM-dependent_MTases_sf"/>
</dbReference>
<dbReference type="GO" id="GO:0070475">
    <property type="term" value="P:rRNA base methylation"/>
    <property type="evidence" value="ECO:0007669"/>
    <property type="project" value="TreeGrafter"/>
</dbReference>
<dbReference type="AlphaFoldDB" id="E3D036"/>
<dbReference type="GO" id="GO:0070041">
    <property type="term" value="F:rRNA (uridine-C5-)-methyltransferase activity"/>
    <property type="evidence" value="ECO:0007669"/>
    <property type="project" value="TreeGrafter"/>
</dbReference>
<evidence type="ECO:0000256" key="3">
    <source>
        <dbReference type="ARBA" id="ARBA00022691"/>
    </source>
</evidence>
<dbReference type="PROSITE" id="PS01230">
    <property type="entry name" value="TRMA_1"/>
    <property type="match status" value="1"/>
</dbReference>
<dbReference type="STRING" id="584708.Apau_1396"/>
<dbReference type="EMBL" id="CM001022">
    <property type="protein sequence ID" value="EFQ23815.1"/>
    <property type="molecule type" value="Genomic_DNA"/>
</dbReference>
<dbReference type="PANTHER" id="PTHR11061">
    <property type="entry name" value="RNA M5U METHYLTRANSFERASE"/>
    <property type="match status" value="1"/>
</dbReference>
<evidence type="ECO:0000256" key="4">
    <source>
        <dbReference type="PROSITE-ProRule" id="PRU01024"/>
    </source>
</evidence>
<keyword evidence="8" id="KW-1185">Reference proteome</keyword>
<gene>
    <name evidence="7" type="ORF">Apau_1396</name>
</gene>
<dbReference type="eggNOG" id="COG2265">
    <property type="taxonomic scope" value="Bacteria"/>
</dbReference>
<dbReference type="PaxDb" id="584708-Apau_1396"/>
<dbReference type="InterPro" id="IPR030391">
    <property type="entry name" value="MeTrfase_TrmA_CS"/>
</dbReference>
<dbReference type="Gene3D" id="3.40.50.150">
    <property type="entry name" value="Vaccinia Virus protein VP39"/>
    <property type="match status" value="1"/>
</dbReference>
<evidence type="ECO:0000259" key="6">
    <source>
        <dbReference type="PROSITE" id="PS50926"/>
    </source>
</evidence>
<comment type="similarity">
    <text evidence="4">Belongs to the class I-like SAM-binding methyltransferase superfamily. RNA M5U methyltransferase family.</text>
</comment>
<dbReference type="PROSITE" id="PS51687">
    <property type="entry name" value="SAM_MT_RNA_M5U"/>
    <property type="match status" value="1"/>
</dbReference>
<dbReference type="PROSITE" id="PS01231">
    <property type="entry name" value="TRMA_2"/>
    <property type="match status" value="1"/>
</dbReference>
<dbReference type="PANTHER" id="PTHR11061:SF30">
    <property type="entry name" value="TRNA (URACIL(54)-C(5))-METHYLTRANSFERASE"/>
    <property type="match status" value="1"/>
</dbReference>
<feature type="active site" description="Nucleophile" evidence="4">
    <location>
        <position position="416"/>
    </location>
</feature>
<proteinExistence type="inferred from homology"/>
<evidence type="ECO:0000256" key="2">
    <source>
        <dbReference type="ARBA" id="ARBA00022679"/>
    </source>
</evidence>
<feature type="binding site" evidence="4">
    <location>
        <position position="292"/>
    </location>
    <ligand>
        <name>S-adenosyl-L-methionine</name>
        <dbReference type="ChEBI" id="CHEBI:59789"/>
    </ligand>
</feature>
<dbReference type="InterPro" id="IPR012340">
    <property type="entry name" value="NA-bd_OB-fold"/>
</dbReference>
<dbReference type="HOGENOM" id="CLU_014689_7_0_0"/>
<dbReference type="NCBIfam" id="TIGR00479">
    <property type="entry name" value="rumA"/>
    <property type="match status" value="1"/>
</dbReference>
<dbReference type="PROSITE" id="PS50926">
    <property type="entry name" value="TRAM"/>
    <property type="match status" value="1"/>
</dbReference>
<evidence type="ECO:0000313" key="8">
    <source>
        <dbReference type="Proteomes" id="UP000005096"/>
    </source>
</evidence>
<dbReference type="Proteomes" id="UP000005096">
    <property type="component" value="Chromosome"/>
</dbReference>
<dbReference type="RefSeq" id="WP_006301018.1">
    <property type="nucleotide sequence ID" value="NZ_CM001022.1"/>
</dbReference>
<dbReference type="SUPFAM" id="SSF50249">
    <property type="entry name" value="Nucleic acid-binding proteins"/>
    <property type="match status" value="1"/>
</dbReference>
<feature type="binding site" evidence="4">
    <location>
        <position position="342"/>
    </location>
    <ligand>
        <name>S-adenosyl-L-methionine</name>
        <dbReference type="ChEBI" id="CHEBI:59789"/>
    </ligand>
</feature>
<evidence type="ECO:0000313" key="7">
    <source>
        <dbReference type="EMBL" id="EFQ23815.1"/>
    </source>
</evidence>
<dbReference type="Gene3D" id="2.40.50.140">
    <property type="entry name" value="Nucleic acid-binding proteins"/>
    <property type="match status" value="1"/>
</dbReference>
<dbReference type="Pfam" id="PF01938">
    <property type="entry name" value="TRAM"/>
    <property type="match status" value="1"/>
</dbReference>
<sequence length="458" mass="50531">MMNRGDILRLRIDTLNSEGEGIAREEGGSFVVFVPGALPGETVDGRILLRKARYARAQILQVLSPSPDRSTPSCPLASRCGGCQLQHASYPFQLRAKEEALRDALRRLGGLDDSAVEPCVPSPRVLGYRNKVVLPVRWTPEGGSALGFYQRRSHQVVPLVSGCPVLEERLHSLLSLALPFLKDPILQPYREGTRPSGFLREVVARCGSRTGESALCLVVRRTPERREETFLKALHHHLSETLPGFRGTALHIAPQPGNFIWSGTTRPFLGATDLHESLGPYRIRFEVSSFFQVNSLQAELLYEDVLESLGEEAQGHLLELYSGVGSLSLFLASRARSVQAVEEWLPATESLQANAAAHGLEQRLSVLSGKAEDVLEKLARDSFDGVVLDPPRGGCHPKVLERILDLDPKKVVYVSCNPATLARDLRILVDGGFRIRSLRPFDLFPQTAHVETRALLTH</sequence>
<feature type="binding site" evidence="4">
    <location>
        <position position="389"/>
    </location>
    <ligand>
        <name>S-adenosyl-L-methionine</name>
        <dbReference type="ChEBI" id="CHEBI:59789"/>
    </ligand>
</feature>
<name>E3D036_9BACT</name>
<organism evidence="7 8">
    <name type="scientific">Aminomonas paucivorans DSM 12260</name>
    <dbReference type="NCBI Taxonomy" id="584708"/>
    <lineage>
        <taxon>Bacteria</taxon>
        <taxon>Thermotogati</taxon>
        <taxon>Synergistota</taxon>
        <taxon>Synergistia</taxon>
        <taxon>Synergistales</taxon>
        <taxon>Synergistaceae</taxon>
        <taxon>Aminomonas</taxon>
    </lineage>
</organism>
<keyword evidence="1 4" id="KW-0489">Methyltransferase</keyword>
<evidence type="ECO:0000256" key="5">
    <source>
        <dbReference type="PROSITE-ProRule" id="PRU10015"/>
    </source>
</evidence>
<accession>E3D036</accession>
<dbReference type="CDD" id="cd02440">
    <property type="entry name" value="AdoMet_MTases"/>
    <property type="match status" value="1"/>
</dbReference>
<dbReference type="InterPro" id="IPR010280">
    <property type="entry name" value="U5_MeTrfase_fam"/>
</dbReference>
<reference evidence="7 8" key="1">
    <citation type="journal article" date="2010" name="Stand. Genomic Sci.">
        <title>Non-contiguous finished genome sequence of Aminomonas paucivorans type strain (GLU-3).</title>
        <authorList>
            <person name="Pitluck S."/>
            <person name="Yasawong M."/>
            <person name="Held B."/>
            <person name="Lapidus A."/>
            <person name="Nolan M."/>
            <person name="Copeland A."/>
            <person name="Lucas S."/>
            <person name="Del Rio T.G."/>
            <person name="Tice H."/>
            <person name="Cheng J.F."/>
            <person name="Chertkov O."/>
            <person name="Goodwin L."/>
            <person name="Tapia R."/>
            <person name="Han C."/>
            <person name="Liolios K."/>
            <person name="Ivanova N."/>
            <person name="Mavromatis K."/>
            <person name="Ovchinnikova G."/>
            <person name="Pati A."/>
            <person name="Chen A."/>
            <person name="Palaniappan K."/>
            <person name="Land M."/>
            <person name="Hauser L."/>
            <person name="Chang Y.J."/>
            <person name="Jeffries C.D."/>
            <person name="Pukall R."/>
            <person name="Spring S."/>
            <person name="Rohde M."/>
            <person name="Sikorski J."/>
            <person name="Goker M."/>
            <person name="Woyke T."/>
            <person name="Bristow J."/>
            <person name="Eisen J.A."/>
            <person name="Markowitz V."/>
            <person name="Hugenholtz P."/>
            <person name="Kyrpides N.C."/>
            <person name="Klenk H.P."/>
        </authorList>
    </citation>
    <scope>NUCLEOTIDE SEQUENCE [LARGE SCALE GENOMIC DNA]</scope>
    <source>
        <strain evidence="7 8">DSM 12260</strain>
    </source>
</reference>
<feature type="active site" evidence="5">
    <location>
        <position position="416"/>
    </location>
</feature>
<dbReference type="InterPro" id="IPR002792">
    <property type="entry name" value="TRAM_dom"/>
</dbReference>
<keyword evidence="2 4" id="KW-0808">Transferase</keyword>
<dbReference type="Gene3D" id="2.40.50.1070">
    <property type="match status" value="1"/>
</dbReference>
<evidence type="ECO:0000256" key="1">
    <source>
        <dbReference type="ARBA" id="ARBA00022603"/>
    </source>
</evidence>
<feature type="binding site" evidence="4">
    <location>
        <position position="321"/>
    </location>
    <ligand>
        <name>S-adenosyl-L-methionine</name>
        <dbReference type="ChEBI" id="CHEBI:59789"/>
    </ligand>
</feature>
<dbReference type="OrthoDB" id="9804590at2"/>
<keyword evidence="3 4" id="KW-0949">S-adenosyl-L-methionine</keyword>
<protein>
    <submittedName>
        <fullName evidence="7">RNA methyltransferase, TrmA family</fullName>
    </submittedName>
</protein>
<dbReference type="SUPFAM" id="SSF53335">
    <property type="entry name" value="S-adenosyl-L-methionine-dependent methyltransferases"/>
    <property type="match status" value="1"/>
</dbReference>
<feature type="domain" description="TRAM" evidence="6">
    <location>
        <begin position="1"/>
        <end position="61"/>
    </location>
</feature>